<gene>
    <name evidence="1" type="ORF">S01H4_21180</name>
</gene>
<sequence length="72" mass="8271">MLVHYCIACGFTWMVGEDADTVCANCGTEEDMDKAQVLQAMQYLLRPQRGHSRRVLTRLIRELEALKTEEPQ</sequence>
<name>X1B1R5_9ZZZZ</name>
<accession>X1B1R5</accession>
<dbReference type="AlphaFoldDB" id="X1B1R5"/>
<dbReference type="EMBL" id="BART01009576">
    <property type="protein sequence ID" value="GAG78208.1"/>
    <property type="molecule type" value="Genomic_DNA"/>
</dbReference>
<reference evidence="1" key="1">
    <citation type="journal article" date="2014" name="Front. Microbiol.">
        <title>High frequency of phylogenetically diverse reductive dehalogenase-homologous genes in deep subseafloor sedimentary metagenomes.</title>
        <authorList>
            <person name="Kawai M."/>
            <person name="Futagami T."/>
            <person name="Toyoda A."/>
            <person name="Takaki Y."/>
            <person name="Nishi S."/>
            <person name="Hori S."/>
            <person name="Arai W."/>
            <person name="Tsubouchi T."/>
            <person name="Morono Y."/>
            <person name="Uchiyama I."/>
            <person name="Ito T."/>
            <person name="Fujiyama A."/>
            <person name="Inagaki F."/>
            <person name="Takami H."/>
        </authorList>
    </citation>
    <scope>NUCLEOTIDE SEQUENCE</scope>
    <source>
        <strain evidence="1">Expedition CK06-06</strain>
    </source>
</reference>
<comment type="caution">
    <text evidence="1">The sequence shown here is derived from an EMBL/GenBank/DDBJ whole genome shotgun (WGS) entry which is preliminary data.</text>
</comment>
<proteinExistence type="predicted"/>
<organism evidence="1">
    <name type="scientific">marine sediment metagenome</name>
    <dbReference type="NCBI Taxonomy" id="412755"/>
    <lineage>
        <taxon>unclassified sequences</taxon>
        <taxon>metagenomes</taxon>
        <taxon>ecological metagenomes</taxon>
    </lineage>
</organism>
<evidence type="ECO:0000313" key="1">
    <source>
        <dbReference type="EMBL" id="GAG78208.1"/>
    </source>
</evidence>
<protein>
    <submittedName>
        <fullName evidence="1">Uncharacterized protein</fullName>
    </submittedName>
</protein>